<dbReference type="eggNOG" id="KOG3318">
    <property type="taxonomic scope" value="Eukaryota"/>
</dbReference>
<dbReference type="GO" id="GO:0005789">
    <property type="term" value="C:endoplasmic reticulum membrane"/>
    <property type="evidence" value="ECO:0007669"/>
    <property type="project" value="UniProtKB-SubCell"/>
</dbReference>
<dbReference type="EMBL" id="GG738845">
    <property type="protein sequence ID" value="EFC50269.1"/>
    <property type="molecule type" value="Genomic_DNA"/>
</dbReference>
<keyword evidence="5" id="KW-0256">Endoplasmic reticulum</keyword>
<evidence type="ECO:0000313" key="10">
    <source>
        <dbReference type="Proteomes" id="UP000006671"/>
    </source>
</evidence>
<evidence type="ECO:0000313" key="9">
    <source>
        <dbReference type="EMBL" id="EFC50269.1"/>
    </source>
</evidence>
<dbReference type="Proteomes" id="UP000006671">
    <property type="component" value="Unassembled WGS sequence"/>
</dbReference>
<gene>
    <name evidence="9" type="ORF">NAEGRDRAFT_5198</name>
</gene>
<evidence type="ECO:0000256" key="4">
    <source>
        <dbReference type="ARBA" id="ARBA00022692"/>
    </source>
</evidence>
<feature type="transmembrane region" description="Helical" evidence="8">
    <location>
        <begin position="6"/>
        <end position="31"/>
    </location>
</feature>
<comment type="similarity">
    <text evidence="2">Belongs to the EMC4 family.</text>
</comment>
<dbReference type="Pfam" id="PF06417">
    <property type="entry name" value="EMC4"/>
    <property type="match status" value="1"/>
</dbReference>
<feature type="non-terminal residue" evidence="9">
    <location>
        <position position="97"/>
    </location>
</feature>
<reference evidence="9 10" key="1">
    <citation type="journal article" date="2010" name="Cell">
        <title>The genome of Naegleria gruberi illuminates early eukaryotic versatility.</title>
        <authorList>
            <person name="Fritz-Laylin L.K."/>
            <person name="Prochnik S.E."/>
            <person name="Ginger M.L."/>
            <person name="Dacks J.B."/>
            <person name="Carpenter M.L."/>
            <person name="Field M.C."/>
            <person name="Kuo A."/>
            <person name="Paredez A."/>
            <person name="Chapman J."/>
            <person name="Pham J."/>
            <person name="Shu S."/>
            <person name="Neupane R."/>
            <person name="Cipriano M."/>
            <person name="Mancuso J."/>
            <person name="Tu H."/>
            <person name="Salamov A."/>
            <person name="Lindquist E."/>
            <person name="Shapiro H."/>
            <person name="Lucas S."/>
            <person name="Grigoriev I.V."/>
            <person name="Cande W.Z."/>
            <person name="Fulton C."/>
            <person name="Rokhsar D.S."/>
            <person name="Dawson S.C."/>
        </authorList>
    </citation>
    <scope>NUCLEOTIDE SEQUENCE [LARGE SCALE GENOMIC DNA]</scope>
    <source>
        <strain evidence="9 10">NEG-M</strain>
    </source>
</reference>
<dbReference type="VEuPathDB" id="AmoebaDB:NAEGRDRAFT_5198"/>
<proteinExistence type="inferred from homology"/>
<keyword evidence="10" id="KW-1185">Reference proteome</keyword>
<evidence type="ECO:0000256" key="7">
    <source>
        <dbReference type="ARBA" id="ARBA00023136"/>
    </source>
</evidence>
<dbReference type="InterPro" id="IPR009445">
    <property type="entry name" value="TMEM85/Emc4"/>
</dbReference>
<dbReference type="AlphaFoldDB" id="D2UXD9"/>
<feature type="transmembrane region" description="Helical" evidence="8">
    <location>
        <begin position="63"/>
        <end position="82"/>
    </location>
</feature>
<dbReference type="GeneID" id="8863559"/>
<dbReference type="OrthoDB" id="369569at2759"/>
<keyword evidence="7 8" id="KW-0472">Membrane</keyword>
<dbReference type="OMA" id="LMAISAX"/>
<evidence type="ECO:0000256" key="5">
    <source>
        <dbReference type="ARBA" id="ARBA00022824"/>
    </source>
</evidence>
<organism evidence="10">
    <name type="scientific">Naegleria gruberi</name>
    <name type="common">Amoeba</name>
    <dbReference type="NCBI Taxonomy" id="5762"/>
    <lineage>
        <taxon>Eukaryota</taxon>
        <taxon>Discoba</taxon>
        <taxon>Heterolobosea</taxon>
        <taxon>Tetramitia</taxon>
        <taxon>Eutetramitia</taxon>
        <taxon>Vahlkampfiidae</taxon>
        <taxon>Naegleria</taxon>
    </lineage>
</organism>
<dbReference type="KEGG" id="ngr:NAEGRDRAFT_5198"/>
<feature type="non-terminal residue" evidence="9">
    <location>
        <position position="1"/>
    </location>
</feature>
<evidence type="ECO:0000256" key="3">
    <source>
        <dbReference type="ARBA" id="ARBA00020820"/>
    </source>
</evidence>
<name>D2UXD9_NAEGR</name>
<keyword evidence="4 8" id="KW-0812">Transmembrane</keyword>
<evidence type="ECO:0000256" key="8">
    <source>
        <dbReference type="SAM" id="Phobius"/>
    </source>
</evidence>
<dbReference type="RefSeq" id="XP_002683013.1">
    <property type="nucleotide sequence ID" value="XM_002682967.1"/>
</dbReference>
<sequence>PFRGLFMNVFLMWMIGNQINIFPIIFTAMAIMNPIKAMLGIGQAFQSFDSEEGGKINTILPKIVYFLLQCVSLGMAVVKLFYMGLLPNESDWAHTTP</sequence>
<protein>
    <recommendedName>
        <fullName evidence="3">ER membrane protein complex subunit 4</fullName>
    </recommendedName>
</protein>
<accession>D2UXD9</accession>
<comment type="subcellular location">
    <subcellularLocation>
        <location evidence="1">Endoplasmic reticulum membrane</location>
        <topology evidence="1">Multi-pass membrane protein</topology>
    </subcellularLocation>
</comment>
<dbReference type="InParanoid" id="D2UXD9"/>
<evidence type="ECO:0000256" key="2">
    <source>
        <dbReference type="ARBA" id="ARBA00007715"/>
    </source>
</evidence>
<evidence type="ECO:0000256" key="6">
    <source>
        <dbReference type="ARBA" id="ARBA00022989"/>
    </source>
</evidence>
<evidence type="ECO:0000256" key="1">
    <source>
        <dbReference type="ARBA" id="ARBA00004477"/>
    </source>
</evidence>
<dbReference type="PANTHER" id="PTHR19315">
    <property type="entry name" value="ER MEMBRANE PROTEIN COMPLEX SUBUNIT 4"/>
    <property type="match status" value="1"/>
</dbReference>
<keyword evidence="6 8" id="KW-1133">Transmembrane helix</keyword>
<dbReference type="STRING" id="5762.D2UXD9"/>